<proteinExistence type="predicted"/>
<keyword evidence="4" id="KW-1185">Reference proteome</keyword>
<accession>A0A8H4U6E9</accession>
<feature type="domain" description="Clr5" evidence="2">
    <location>
        <begin position="2"/>
        <end position="55"/>
    </location>
</feature>
<name>A0A8H4U6E9_9HYPO</name>
<dbReference type="OrthoDB" id="4115389at2759"/>
<dbReference type="PANTHER" id="PTHR38788:SF3">
    <property type="entry name" value="CLR5 DOMAIN-CONTAINING PROTEIN"/>
    <property type="match status" value="1"/>
</dbReference>
<comment type="caution">
    <text evidence="3">The sequence shown here is derived from an EMBL/GenBank/DDBJ whole genome shotgun (WGS) entry which is preliminary data.</text>
</comment>
<dbReference type="InterPro" id="IPR025676">
    <property type="entry name" value="Clr5_dom"/>
</dbReference>
<organism evidence="3 4">
    <name type="scientific">Fusarium sarcochroum</name>
    <dbReference type="NCBI Taxonomy" id="1208366"/>
    <lineage>
        <taxon>Eukaryota</taxon>
        <taxon>Fungi</taxon>
        <taxon>Dikarya</taxon>
        <taxon>Ascomycota</taxon>
        <taxon>Pezizomycotina</taxon>
        <taxon>Sordariomycetes</taxon>
        <taxon>Hypocreomycetidae</taxon>
        <taxon>Hypocreales</taxon>
        <taxon>Nectriaceae</taxon>
        <taxon>Fusarium</taxon>
        <taxon>Fusarium lateritium species complex</taxon>
    </lineage>
</organism>
<evidence type="ECO:0000313" key="3">
    <source>
        <dbReference type="EMBL" id="KAF4970452.1"/>
    </source>
</evidence>
<evidence type="ECO:0000256" key="1">
    <source>
        <dbReference type="SAM" id="MobiDB-lite"/>
    </source>
</evidence>
<dbReference type="PANTHER" id="PTHR38788">
    <property type="entry name" value="CLR5 DOMAIN-CONTAINING PROTEIN"/>
    <property type="match status" value="1"/>
</dbReference>
<gene>
    <name evidence="3" type="ORF">FSARC_2530</name>
</gene>
<evidence type="ECO:0000313" key="4">
    <source>
        <dbReference type="Proteomes" id="UP000622797"/>
    </source>
</evidence>
<feature type="compositionally biased region" description="Low complexity" evidence="1">
    <location>
        <begin position="92"/>
        <end position="105"/>
    </location>
</feature>
<sequence>MMAKPWNEHRSTITKLYIQEGRTLEDVRNIMKVQYGFEASIRSYRQHFDNWNIGKYNCKKRDQRRRRSLGKNMPLSPPHSPPGSEIKKEESGSPASSSSASYGLSEQKPLPALGQPLRYPSYFQEQVRSRTDPQVKMEGGQRPLWEGLGMFRNSHVTHDMLPSLIEEPRRPTSAVPLNSSVDHPSKIRCPGLRAPNLSVARGNGGPESIIHHHMVGYQGIAQG</sequence>
<dbReference type="AlphaFoldDB" id="A0A8H4U6E9"/>
<dbReference type="EMBL" id="JABEXW010000121">
    <property type="protein sequence ID" value="KAF4970452.1"/>
    <property type="molecule type" value="Genomic_DNA"/>
</dbReference>
<protein>
    <recommendedName>
        <fullName evidence="2">Clr5 domain-containing protein</fullName>
    </recommendedName>
</protein>
<reference evidence="3" key="1">
    <citation type="journal article" date="2020" name="BMC Genomics">
        <title>Correction to: Identification and distribution of gene clusters required for synthesis of sphingolipid metabolism inhibitors in diverse species of the filamentous fungus Fusarium.</title>
        <authorList>
            <person name="Kim H.S."/>
            <person name="Lohmar J.M."/>
            <person name="Busman M."/>
            <person name="Brown D.W."/>
            <person name="Naumann T.A."/>
            <person name="Divon H.H."/>
            <person name="Lysoe E."/>
            <person name="Uhlig S."/>
            <person name="Proctor R.H."/>
        </authorList>
    </citation>
    <scope>NUCLEOTIDE SEQUENCE</scope>
    <source>
        <strain evidence="3">NRRL 20472</strain>
    </source>
</reference>
<dbReference type="Proteomes" id="UP000622797">
    <property type="component" value="Unassembled WGS sequence"/>
</dbReference>
<reference evidence="3" key="2">
    <citation type="submission" date="2020-05" db="EMBL/GenBank/DDBJ databases">
        <authorList>
            <person name="Kim H.-S."/>
            <person name="Proctor R.H."/>
            <person name="Brown D.W."/>
        </authorList>
    </citation>
    <scope>NUCLEOTIDE SEQUENCE</scope>
    <source>
        <strain evidence="3">NRRL 20472</strain>
    </source>
</reference>
<dbReference type="Pfam" id="PF14420">
    <property type="entry name" value="Clr5"/>
    <property type="match status" value="1"/>
</dbReference>
<evidence type="ECO:0000259" key="2">
    <source>
        <dbReference type="Pfam" id="PF14420"/>
    </source>
</evidence>
<feature type="region of interest" description="Disordered" evidence="1">
    <location>
        <begin position="61"/>
        <end position="117"/>
    </location>
</feature>